<evidence type="ECO:0000256" key="1">
    <source>
        <dbReference type="SAM" id="MobiDB-lite"/>
    </source>
</evidence>
<name>A0A0A9TUQ6_ARUDO</name>
<organism evidence="2">
    <name type="scientific">Arundo donax</name>
    <name type="common">Giant reed</name>
    <name type="synonym">Donax arundinaceus</name>
    <dbReference type="NCBI Taxonomy" id="35708"/>
    <lineage>
        <taxon>Eukaryota</taxon>
        <taxon>Viridiplantae</taxon>
        <taxon>Streptophyta</taxon>
        <taxon>Embryophyta</taxon>
        <taxon>Tracheophyta</taxon>
        <taxon>Spermatophyta</taxon>
        <taxon>Magnoliopsida</taxon>
        <taxon>Liliopsida</taxon>
        <taxon>Poales</taxon>
        <taxon>Poaceae</taxon>
        <taxon>PACMAD clade</taxon>
        <taxon>Arundinoideae</taxon>
        <taxon>Arundineae</taxon>
        <taxon>Arundo</taxon>
    </lineage>
</organism>
<evidence type="ECO:0000313" key="2">
    <source>
        <dbReference type="EMBL" id="JAE03997.1"/>
    </source>
</evidence>
<reference evidence="2" key="2">
    <citation type="journal article" date="2015" name="Data Brief">
        <title>Shoot transcriptome of the giant reed, Arundo donax.</title>
        <authorList>
            <person name="Barrero R.A."/>
            <person name="Guerrero F.D."/>
            <person name="Moolhuijzen P."/>
            <person name="Goolsby J.A."/>
            <person name="Tidwell J."/>
            <person name="Bellgard S.E."/>
            <person name="Bellgard M.I."/>
        </authorList>
    </citation>
    <scope>NUCLEOTIDE SEQUENCE</scope>
    <source>
        <tissue evidence="2">Shoot tissue taken approximately 20 cm above the soil surface</tissue>
    </source>
</reference>
<proteinExistence type="predicted"/>
<feature type="region of interest" description="Disordered" evidence="1">
    <location>
        <begin position="15"/>
        <end position="48"/>
    </location>
</feature>
<dbReference type="AlphaFoldDB" id="A0A0A9TUQ6"/>
<feature type="compositionally biased region" description="Pro residues" evidence="1">
    <location>
        <begin position="26"/>
        <end position="48"/>
    </location>
</feature>
<accession>A0A0A9TUQ6</accession>
<sequence>MASSTYTLETFHLTVELKPTQEAEPARPPPSAPPLQEAPPPPTRRPAR</sequence>
<dbReference type="EMBL" id="GBRH01193899">
    <property type="protein sequence ID" value="JAE03997.1"/>
    <property type="molecule type" value="Transcribed_RNA"/>
</dbReference>
<protein>
    <submittedName>
        <fullName evidence="2">Uncharacterized protein</fullName>
    </submittedName>
</protein>
<reference evidence="2" key="1">
    <citation type="submission" date="2014-09" db="EMBL/GenBank/DDBJ databases">
        <authorList>
            <person name="Magalhaes I.L.F."/>
            <person name="Oliveira U."/>
            <person name="Santos F.R."/>
            <person name="Vidigal T.H.D.A."/>
            <person name="Brescovit A.D."/>
            <person name="Santos A.J."/>
        </authorList>
    </citation>
    <scope>NUCLEOTIDE SEQUENCE</scope>
    <source>
        <tissue evidence="2">Shoot tissue taken approximately 20 cm above the soil surface</tissue>
    </source>
</reference>